<dbReference type="OrthoDB" id="673187at2"/>
<feature type="modified residue" description="4-aspartylphosphate" evidence="1">
    <location>
        <position position="56"/>
    </location>
</feature>
<dbReference type="Gene3D" id="3.40.50.2300">
    <property type="match status" value="1"/>
</dbReference>
<dbReference type="InterPro" id="IPR011006">
    <property type="entry name" value="CheY-like_superfamily"/>
</dbReference>
<dbReference type="InterPro" id="IPR001789">
    <property type="entry name" value="Sig_transdc_resp-reg_receiver"/>
</dbReference>
<dbReference type="PANTHER" id="PTHR44520">
    <property type="entry name" value="RESPONSE REGULATOR RCP1-RELATED"/>
    <property type="match status" value="1"/>
</dbReference>
<dbReference type="SUPFAM" id="SSF52172">
    <property type="entry name" value="CheY-like"/>
    <property type="match status" value="1"/>
</dbReference>
<reference evidence="3 4" key="1">
    <citation type="submission" date="2018-03" db="EMBL/GenBank/DDBJ databases">
        <title>Genomic Encyclopedia of Archaeal and Bacterial Type Strains, Phase II (KMG-II): from individual species to whole genera.</title>
        <authorList>
            <person name="Goeker M."/>
        </authorList>
    </citation>
    <scope>NUCLEOTIDE SEQUENCE [LARGE SCALE GENOMIC DNA]</scope>
    <source>
        <strain evidence="3 4">DSM 28354</strain>
    </source>
</reference>
<organism evidence="3 4">
    <name type="scientific">Spirosoma oryzae</name>
    <dbReference type="NCBI Taxonomy" id="1469603"/>
    <lineage>
        <taxon>Bacteria</taxon>
        <taxon>Pseudomonadati</taxon>
        <taxon>Bacteroidota</taxon>
        <taxon>Cytophagia</taxon>
        <taxon>Cytophagales</taxon>
        <taxon>Cytophagaceae</taxon>
        <taxon>Spirosoma</taxon>
    </lineage>
</organism>
<keyword evidence="1" id="KW-0597">Phosphoprotein</keyword>
<dbReference type="PROSITE" id="PS50110">
    <property type="entry name" value="RESPONSE_REGULATORY"/>
    <property type="match status" value="1"/>
</dbReference>
<dbReference type="RefSeq" id="WP_106140652.1">
    <property type="nucleotide sequence ID" value="NZ_PVTE01000036.1"/>
</dbReference>
<feature type="domain" description="Response regulatory" evidence="2">
    <location>
        <begin position="4"/>
        <end position="110"/>
    </location>
</feature>
<dbReference type="CDD" id="cd00156">
    <property type="entry name" value="REC"/>
    <property type="match status" value="1"/>
</dbReference>
<dbReference type="SMART" id="SM00448">
    <property type="entry name" value="REC"/>
    <property type="match status" value="1"/>
</dbReference>
<gene>
    <name evidence="3" type="ORF">CLV58_13638</name>
</gene>
<dbReference type="InterPro" id="IPR052893">
    <property type="entry name" value="TCS_response_regulator"/>
</dbReference>
<dbReference type="EMBL" id="PVTE01000036">
    <property type="protein sequence ID" value="PRY25903.1"/>
    <property type="molecule type" value="Genomic_DNA"/>
</dbReference>
<dbReference type="GO" id="GO:0000160">
    <property type="term" value="P:phosphorelay signal transduction system"/>
    <property type="evidence" value="ECO:0007669"/>
    <property type="project" value="InterPro"/>
</dbReference>
<protein>
    <submittedName>
        <fullName evidence="3">CheY-like chemotaxis protein</fullName>
    </submittedName>
</protein>
<dbReference type="Pfam" id="PF00072">
    <property type="entry name" value="Response_reg"/>
    <property type="match status" value="1"/>
</dbReference>
<evidence type="ECO:0000256" key="1">
    <source>
        <dbReference type="PROSITE-ProRule" id="PRU00169"/>
    </source>
</evidence>
<evidence type="ECO:0000259" key="2">
    <source>
        <dbReference type="PROSITE" id="PS50110"/>
    </source>
</evidence>
<keyword evidence="4" id="KW-1185">Reference proteome</keyword>
<sequence length="110" mass="12387">MTKTVCIVEDQADYRFIFGKLLNPGPARAVHLFESGMALLDQLDDLERRPDLILLDLHMPHQTGYQTLQRLKAHAHASIKTIPVVIMSALAEANEINECYRAGANSFLRK</sequence>
<comment type="caution">
    <text evidence="3">The sequence shown here is derived from an EMBL/GenBank/DDBJ whole genome shotgun (WGS) entry which is preliminary data.</text>
</comment>
<proteinExistence type="predicted"/>
<evidence type="ECO:0000313" key="3">
    <source>
        <dbReference type="EMBL" id="PRY25903.1"/>
    </source>
</evidence>
<evidence type="ECO:0000313" key="4">
    <source>
        <dbReference type="Proteomes" id="UP000238375"/>
    </source>
</evidence>
<dbReference type="AlphaFoldDB" id="A0A2T0RXZ2"/>
<name>A0A2T0RXZ2_9BACT</name>
<accession>A0A2T0RXZ2</accession>
<dbReference type="Proteomes" id="UP000238375">
    <property type="component" value="Unassembled WGS sequence"/>
</dbReference>